<organism evidence="3 4">
    <name type="scientific">Apiospora aurea</name>
    <dbReference type="NCBI Taxonomy" id="335848"/>
    <lineage>
        <taxon>Eukaryota</taxon>
        <taxon>Fungi</taxon>
        <taxon>Dikarya</taxon>
        <taxon>Ascomycota</taxon>
        <taxon>Pezizomycotina</taxon>
        <taxon>Sordariomycetes</taxon>
        <taxon>Xylariomycetidae</taxon>
        <taxon>Amphisphaeriales</taxon>
        <taxon>Apiosporaceae</taxon>
        <taxon>Apiospora</taxon>
    </lineage>
</organism>
<dbReference type="InterPro" id="IPR016477">
    <property type="entry name" value="Fructo-/Ketosamine-3-kinase"/>
</dbReference>
<protein>
    <recommendedName>
        <fullName evidence="1">protein-ribulosamine 3-kinase</fullName>
        <ecNumber evidence="1">2.7.1.172</ecNumber>
    </recommendedName>
</protein>
<gene>
    <name evidence="3" type="ORF">PG986_005324</name>
</gene>
<dbReference type="RefSeq" id="XP_066701408.1">
    <property type="nucleotide sequence ID" value="XM_066841546.1"/>
</dbReference>
<sequence>MTLGTTYKYATLDPTVWNKPNPVPVEVIQYVDDAVKSMLPPNNNVVCITPSGSSYWARTAKIETETPEGEEQSFFIKVQCGDYAQKLFTGEYASMRALREAMPDLTPLPIGTGQYASDPDKFFYLCEFRELIEDVPDVEDFSSMIAEMHKRGVSPDGKFGFPVPTYGGRLPMLYPPSDTWEELFTQVMETTFVVEEESQGVDTDMQALREAIMTKVIPRLLRPMETGGRSLVPRLVHSDLWHGNVAVDVNTGLPVIFDGIALYAHNEYELAPWRPIRHNIGRPYINEYLKHAAVTDPAEDFEDRNLLYCIVREEMRELVNKYPDGYEGWLKEHPEEVAAVPPDDRGLLRL</sequence>
<proteinExistence type="predicted"/>
<dbReference type="EC" id="2.7.1.172" evidence="1"/>
<dbReference type="EMBL" id="JAQQWE010000004">
    <property type="protein sequence ID" value="KAK7956102.1"/>
    <property type="molecule type" value="Genomic_DNA"/>
</dbReference>
<dbReference type="PANTHER" id="PTHR12149">
    <property type="entry name" value="FRUCTOSAMINE 3 KINASE-RELATED PROTEIN"/>
    <property type="match status" value="1"/>
</dbReference>
<comment type="catalytic activity">
    <reaction evidence="2">
        <text>N(6)-D-ribulosyl-L-lysyl-[protein] + ATP = N(6)-(3-O-phospho-D-ribulosyl)-L-lysyl-[protein] + ADP + H(+)</text>
        <dbReference type="Rhea" id="RHEA:48432"/>
        <dbReference type="Rhea" id="RHEA-COMP:12103"/>
        <dbReference type="Rhea" id="RHEA-COMP:12104"/>
        <dbReference type="ChEBI" id="CHEBI:15378"/>
        <dbReference type="ChEBI" id="CHEBI:30616"/>
        <dbReference type="ChEBI" id="CHEBI:90418"/>
        <dbReference type="ChEBI" id="CHEBI:90420"/>
        <dbReference type="ChEBI" id="CHEBI:456216"/>
        <dbReference type="EC" id="2.7.1.172"/>
    </reaction>
    <physiologicalReaction direction="left-to-right" evidence="2">
        <dbReference type="Rhea" id="RHEA:48433"/>
    </physiologicalReaction>
</comment>
<dbReference type="InterPro" id="IPR011009">
    <property type="entry name" value="Kinase-like_dom_sf"/>
</dbReference>
<dbReference type="Proteomes" id="UP001391051">
    <property type="component" value="Unassembled WGS sequence"/>
</dbReference>
<evidence type="ECO:0000256" key="1">
    <source>
        <dbReference type="ARBA" id="ARBA00011961"/>
    </source>
</evidence>
<name>A0ABR1QH75_9PEZI</name>
<dbReference type="Pfam" id="PF03881">
    <property type="entry name" value="Fructosamin_kin"/>
    <property type="match status" value="1"/>
</dbReference>
<dbReference type="Gene3D" id="3.90.1200.10">
    <property type="match status" value="1"/>
</dbReference>
<keyword evidence="4" id="KW-1185">Reference proteome</keyword>
<reference evidence="3 4" key="1">
    <citation type="submission" date="2023-01" db="EMBL/GenBank/DDBJ databases">
        <title>Analysis of 21 Apiospora genomes using comparative genomics revels a genus with tremendous synthesis potential of carbohydrate active enzymes and secondary metabolites.</title>
        <authorList>
            <person name="Sorensen T."/>
        </authorList>
    </citation>
    <scope>NUCLEOTIDE SEQUENCE [LARGE SCALE GENOMIC DNA]</scope>
    <source>
        <strain evidence="3 4">CBS 24483</strain>
    </source>
</reference>
<evidence type="ECO:0000313" key="3">
    <source>
        <dbReference type="EMBL" id="KAK7956102.1"/>
    </source>
</evidence>
<dbReference type="SUPFAM" id="SSF56112">
    <property type="entry name" value="Protein kinase-like (PK-like)"/>
    <property type="match status" value="1"/>
</dbReference>
<dbReference type="GeneID" id="92074608"/>
<dbReference type="PANTHER" id="PTHR12149:SF8">
    <property type="entry name" value="PROTEIN-RIBULOSAMINE 3-KINASE"/>
    <property type="match status" value="1"/>
</dbReference>
<comment type="caution">
    <text evidence="3">The sequence shown here is derived from an EMBL/GenBank/DDBJ whole genome shotgun (WGS) entry which is preliminary data.</text>
</comment>
<evidence type="ECO:0000256" key="2">
    <source>
        <dbReference type="ARBA" id="ARBA00048655"/>
    </source>
</evidence>
<evidence type="ECO:0000313" key="4">
    <source>
        <dbReference type="Proteomes" id="UP001391051"/>
    </source>
</evidence>
<accession>A0ABR1QH75</accession>